<dbReference type="RefSeq" id="WP_161704843.1">
    <property type="nucleotide sequence ID" value="NZ_JAAAHS010000460.1"/>
</dbReference>
<evidence type="ECO:0000256" key="1">
    <source>
        <dbReference type="SAM" id="Phobius"/>
    </source>
</evidence>
<keyword evidence="1" id="KW-0472">Membrane</keyword>
<dbReference type="Proteomes" id="UP000598297">
    <property type="component" value="Unassembled WGS sequence"/>
</dbReference>
<accession>A0A964UXZ8</accession>
<evidence type="ECO:0000313" key="2">
    <source>
        <dbReference type="EMBL" id="NBE56300.1"/>
    </source>
</evidence>
<proteinExistence type="predicted"/>
<feature type="transmembrane region" description="Helical" evidence="1">
    <location>
        <begin position="21"/>
        <end position="46"/>
    </location>
</feature>
<evidence type="ECO:0000313" key="3">
    <source>
        <dbReference type="Proteomes" id="UP000598297"/>
    </source>
</evidence>
<keyword evidence="3" id="KW-1185">Reference proteome</keyword>
<dbReference type="EMBL" id="JAAAHS010000460">
    <property type="protein sequence ID" value="NBE56300.1"/>
    <property type="molecule type" value="Genomic_DNA"/>
</dbReference>
<reference evidence="2" key="1">
    <citation type="submission" date="2020-01" db="EMBL/GenBank/DDBJ databases">
        <title>Whole-genome analyses of novel actinobacteria.</title>
        <authorList>
            <person name="Sahin N."/>
        </authorList>
    </citation>
    <scope>NUCLEOTIDE SEQUENCE</scope>
    <source>
        <strain evidence="2">YC537</strain>
    </source>
</reference>
<comment type="caution">
    <text evidence="2">The sequence shown here is derived from an EMBL/GenBank/DDBJ whole genome shotgun (WGS) entry which is preliminary data.</text>
</comment>
<keyword evidence="1" id="KW-1133">Transmembrane helix</keyword>
<name>A0A964UXZ8_9ACTN</name>
<dbReference type="AlphaFoldDB" id="A0A964UXZ8"/>
<protein>
    <submittedName>
        <fullName evidence="2">Uncharacterized protein</fullName>
    </submittedName>
</protein>
<sequence>MSEIEQPEKDPAPAAVRAARGVAIGCGVIVAVPLLIVLGVIVTFGAQQATAEDYPTTAPEQAAEALTAESQELYRTTRFDLTLPPGVEDLGVSTENTLSADYCYPDGLESLADESVDGAYSLHHSWGVPDVPKDRALPALRRLRDRLKADGWNITDYGRNAPATEWELRATKDDRRTSFSWRPEYGYFDGGIGTACAYDPAWKEGDFGVPGEDLTPPELRPAH</sequence>
<keyword evidence="1" id="KW-0812">Transmembrane</keyword>
<dbReference type="OrthoDB" id="4246089at2"/>
<organism evidence="2 3">
    <name type="scientific">Streptomyces boluensis</name>
    <dbReference type="NCBI Taxonomy" id="1775135"/>
    <lineage>
        <taxon>Bacteria</taxon>
        <taxon>Bacillati</taxon>
        <taxon>Actinomycetota</taxon>
        <taxon>Actinomycetes</taxon>
        <taxon>Kitasatosporales</taxon>
        <taxon>Streptomycetaceae</taxon>
        <taxon>Streptomyces</taxon>
    </lineage>
</organism>
<gene>
    <name evidence="2" type="ORF">GUY60_33685</name>
</gene>